<keyword evidence="2" id="KW-0934">Plastid</keyword>
<proteinExistence type="predicted"/>
<geneLocation type="plastid" evidence="2"/>
<feature type="transmembrane region" description="Helical" evidence="1">
    <location>
        <begin position="12"/>
        <end position="33"/>
    </location>
</feature>
<reference evidence="2" key="2">
    <citation type="submission" date="2019-04" db="EMBL/GenBank/DDBJ databases">
        <authorList>
            <person name="Pasella M."/>
        </authorList>
    </citation>
    <scope>NUCLEOTIDE SEQUENCE</scope>
    <source>
        <strain evidence="2">PD1141</strain>
    </source>
</reference>
<keyword evidence="1" id="KW-0812">Transmembrane</keyword>
<organism evidence="2">
    <name type="scientific">Inkyuleea mariana</name>
    <dbReference type="NCBI Taxonomy" id="123988"/>
    <lineage>
        <taxon>Eukaryota</taxon>
        <taxon>Rhodophyta</taxon>
        <taxon>Florideophyceae</taxon>
        <taxon>Rhodymeniophycidae</taxon>
        <taxon>Ceramiales</taxon>
        <taxon>Ceramiaceae</taxon>
        <taxon>Inkyuleea</taxon>
    </lineage>
</organism>
<protein>
    <submittedName>
        <fullName evidence="2">Uncharacterized protein</fullName>
    </submittedName>
</protein>
<name>A0A4D6X796_9FLOR</name>
<evidence type="ECO:0000313" key="2">
    <source>
        <dbReference type="EMBL" id="QCI09175.1"/>
    </source>
</evidence>
<keyword evidence="1" id="KW-1133">Transmembrane helix</keyword>
<reference evidence="2" key="1">
    <citation type="journal article" date="2019" name="Mol. Phylogenet. Evol.">
        <title>Morphological evolution and classification of the red algal order Ceramiales inferred using plastid phylogenomics.</title>
        <authorList>
            <person name="Diaz-Tapia P."/>
            <person name="Pasella M.M."/>
            <person name="Verbruggen H."/>
            <person name="Maggs C.A."/>
        </authorList>
    </citation>
    <scope>NUCLEOTIDE SEQUENCE</scope>
    <source>
        <strain evidence="2">PD1141</strain>
    </source>
</reference>
<dbReference type="AlphaFoldDB" id="A0A4D6X796"/>
<accession>A0A4D6X796</accession>
<dbReference type="EMBL" id="MK814743">
    <property type="protein sequence ID" value="QCI09175.1"/>
    <property type="molecule type" value="Genomic_DNA"/>
</dbReference>
<keyword evidence="1" id="KW-0472">Membrane</keyword>
<gene>
    <name evidence="2" type="primary">orf34</name>
</gene>
<evidence type="ECO:0000256" key="1">
    <source>
        <dbReference type="SAM" id="Phobius"/>
    </source>
</evidence>
<sequence>MLFNFLLIEILNYYIAFIGFIYITCIIILFIILI</sequence>